<organism evidence="2 3">
    <name type="scientific">Clostridium novyi A str. 4552</name>
    <dbReference type="NCBI Taxonomy" id="1444289"/>
    <lineage>
        <taxon>Bacteria</taxon>
        <taxon>Bacillati</taxon>
        <taxon>Bacillota</taxon>
        <taxon>Clostridia</taxon>
        <taxon>Eubacteriales</taxon>
        <taxon>Clostridiaceae</taxon>
        <taxon>Clostridium</taxon>
    </lineage>
</organism>
<accession>A0A0A0I0M0</accession>
<dbReference type="RefSeq" id="WP_003365078.1">
    <property type="nucleotide sequence ID" value="NZ_JENJ01000051.1"/>
</dbReference>
<dbReference type="InterPro" id="IPR009570">
    <property type="entry name" value="Spore_III_AC"/>
</dbReference>
<dbReference type="AlphaFoldDB" id="A0A0A0I0M0"/>
<feature type="transmembrane region" description="Helical" evidence="1">
    <location>
        <begin position="6"/>
        <end position="24"/>
    </location>
</feature>
<dbReference type="Proteomes" id="UP000030012">
    <property type="component" value="Unassembled WGS sequence"/>
</dbReference>
<dbReference type="OrthoDB" id="1926511at2"/>
<gene>
    <name evidence="2" type="ORF">Z968_10350</name>
</gene>
<feature type="transmembrane region" description="Helical" evidence="1">
    <location>
        <begin position="31"/>
        <end position="52"/>
    </location>
</feature>
<keyword evidence="1" id="KW-1133">Transmembrane helix</keyword>
<dbReference type="Pfam" id="PF06686">
    <property type="entry name" value="SpoIIIAC"/>
    <property type="match status" value="1"/>
</dbReference>
<sequence>MLDVSLIFKIAAVSILIIILDKILESTGKKDYAVIANLAGIIIVLMMVINLINKLFSTVKTMFQF</sequence>
<reference evidence="2 3" key="1">
    <citation type="submission" date="2014-01" db="EMBL/GenBank/DDBJ databases">
        <title>Plasmidome dynamics in the species complex Clostridium novyi sensu lato converts strains of independent lineages into distinctly different pathogens.</title>
        <authorList>
            <person name="Skarin H."/>
            <person name="Segerman B."/>
        </authorList>
    </citation>
    <scope>NUCLEOTIDE SEQUENCE [LARGE SCALE GENOMIC DNA]</scope>
    <source>
        <strain evidence="2 3">4552</strain>
    </source>
</reference>
<dbReference type="EMBL" id="JENJ01000051">
    <property type="protein sequence ID" value="KGM94989.1"/>
    <property type="molecule type" value="Genomic_DNA"/>
</dbReference>
<evidence type="ECO:0000313" key="3">
    <source>
        <dbReference type="Proteomes" id="UP000030012"/>
    </source>
</evidence>
<evidence type="ECO:0000256" key="1">
    <source>
        <dbReference type="SAM" id="Phobius"/>
    </source>
</evidence>
<name>A0A0A0I0M0_CLONO</name>
<keyword evidence="1" id="KW-0812">Transmembrane</keyword>
<comment type="caution">
    <text evidence="2">The sequence shown here is derived from an EMBL/GenBank/DDBJ whole genome shotgun (WGS) entry which is preliminary data.</text>
</comment>
<dbReference type="GeneID" id="66319802"/>
<keyword evidence="1" id="KW-0472">Membrane</keyword>
<evidence type="ECO:0000313" key="2">
    <source>
        <dbReference type="EMBL" id="KGM94989.1"/>
    </source>
</evidence>
<proteinExistence type="predicted"/>
<protein>
    <submittedName>
        <fullName evidence="2">Stage III sporulation protein AC</fullName>
    </submittedName>
</protein>
<dbReference type="InterPro" id="IPR025664">
    <property type="entry name" value="Spore_III_AC/AD"/>
</dbReference>
<dbReference type="NCBIfam" id="TIGR02848">
    <property type="entry name" value="spore_III_AC"/>
    <property type="match status" value="1"/>
</dbReference>